<dbReference type="AlphaFoldDB" id="A0A0A9FZF8"/>
<reference evidence="1" key="1">
    <citation type="submission" date="2014-09" db="EMBL/GenBank/DDBJ databases">
        <authorList>
            <person name="Magalhaes I.L.F."/>
            <person name="Oliveira U."/>
            <person name="Santos F.R."/>
            <person name="Vidigal T.H.D.A."/>
            <person name="Brescovit A.D."/>
            <person name="Santos A.J."/>
        </authorList>
    </citation>
    <scope>NUCLEOTIDE SEQUENCE</scope>
    <source>
        <tissue evidence="1">Shoot tissue taken approximately 20 cm above the soil surface</tissue>
    </source>
</reference>
<dbReference type="EMBL" id="GBRH01179661">
    <property type="protein sequence ID" value="JAE18235.1"/>
    <property type="molecule type" value="Transcribed_RNA"/>
</dbReference>
<protein>
    <submittedName>
        <fullName evidence="1">Uncharacterized protein</fullName>
    </submittedName>
</protein>
<accession>A0A0A9FZF8</accession>
<sequence length="34" mass="3671">MAQTRGAAVSTIRWTSCRRGAPPPAVTGTRTTRR</sequence>
<proteinExistence type="predicted"/>
<evidence type="ECO:0000313" key="1">
    <source>
        <dbReference type="EMBL" id="JAE18235.1"/>
    </source>
</evidence>
<name>A0A0A9FZF8_ARUDO</name>
<organism evidence="1">
    <name type="scientific">Arundo donax</name>
    <name type="common">Giant reed</name>
    <name type="synonym">Donax arundinaceus</name>
    <dbReference type="NCBI Taxonomy" id="35708"/>
    <lineage>
        <taxon>Eukaryota</taxon>
        <taxon>Viridiplantae</taxon>
        <taxon>Streptophyta</taxon>
        <taxon>Embryophyta</taxon>
        <taxon>Tracheophyta</taxon>
        <taxon>Spermatophyta</taxon>
        <taxon>Magnoliopsida</taxon>
        <taxon>Liliopsida</taxon>
        <taxon>Poales</taxon>
        <taxon>Poaceae</taxon>
        <taxon>PACMAD clade</taxon>
        <taxon>Arundinoideae</taxon>
        <taxon>Arundineae</taxon>
        <taxon>Arundo</taxon>
    </lineage>
</organism>
<reference evidence="1" key="2">
    <citation type="journal article" date="2015" name="Data Brief">
        <title>Shoot transcriptome of the giant reed, Arundo donax.</title>
        <authorList>
            <person name="Barrero R.A."/>
            <person name="Guerrero F.D."/>
            <person name="Moolhuijzen P."/>
            <person name="Goolsby J.A."/>
            <person name="Tidwell J."/>
            <person name="Bellgard S.E."/>
            <person name="Bellgard M.I."/>
        </authorList>
    </citation>
    <scope>NUCLEOTIDE SEQUENCE</scope>
    <source>
        <tissue evidence="1">Shoot tissue taken approximately 20 cm above the soil surface</tissue>
    </source>
</reference>